<gene>
    <name evidence="1" type="ORF">DLP05_076</name>
</gene>
<sequence>MKTIALPSPKDFPNAKEFSMELARARWINSETGEARAVAYAEYMEARKVFEGTQNIAGKFEGMNGEFAVFSGVSL</sequence>
<evidence type="ECO:0000313" key="1">
    <source>
        <dbReference type="EMBL" id="ATS92394.1"/>
    </source>
</evidence>
<reference evidence="1 2" key="2">
    <citation type="submission" date="2017-11" db="EMBL/GenBank/DDBJ databases">
        <title>Lysogenic conversion of Stenotrophomonas maltophilia by temperate phage DLP4.</title>
        <authorList>
            <person name="Dennis J."/>
            <person name="Stothard P."/>
        </authorList>
    </citation>
    <scope>NUCLEOTIDE SEQUENCE [LARGE SCALE GENOMIC DNA]</scope>
</reference>
<dbReference type="EMBL" id="MG189906">
    <property type="protein sequence ID" value="ATS92394.1"/>
    <property type="molecule type" value="Genomic_DNA"/>
</dbReference>
<organism evidence="1 2">
    <name type="scientific">Stenotrophomonas phage vB_SmaS_DLP_5</name>
    <dbReference type="NCBI Taxonomy" id="2044561"/>
    <lineage>
        <taxon>Viruses</taxon>
        <taxon>Duplodnaviria</taxon>
        <taxon>Heunggongvirae</taxon>
        <taxon>Uroviricota</taxon>
        <taxon>Caudoviricetes</taxon>
        <taxon>Delepquintavirus</taxon>
        <taxon>Delepquintavirus DLP5</taxon>
    </lineage>
</organism>
<evidence type="ECO:0000313" key="2">
    <source>
        <dbReference type="Proteomes" id="UP000241675"/>
    </source>
</evidence>
<keyword evidence="2" id="KW-1185">Reference proteome</keyword>
<reference evidence="2" key="1">
    <citation type="submission" date="2017-10" db="EMBL/GenBank/DDBJ databases">
        <authorList>
            <person name="Peters D.L."/>
        </authorList>
    </citation>
    <scope>NUCLEOTIDE SEQUENCE [LARGE SCALE GENOMIC DNA]</scope>
</reference>
<proteinExistence type="predicted"/>
<accession>A0A2D2W2M6</accession>
<name>A0A2D2W2M6_9CAUD</name>
<dbReference type="Proteomes" id="UP000241675">
    <property type="component" value="Segment"/>
</dbReference>
<protein>
    <submittedName>
        <fullName evidence="1">Uncharacterized protein</fullName>
    </submittedName>
</protein>